<evidence type="ECO:0000256" key="12">
    <source>
        <dbReference type="ARBA" id="ARBA00024596"/>
    </source>
</evidence>
<dbReference type="AlphaFoldDB" id="A0A8H5HH68"/>
<comment type="similarity">
    <text evidence="3">Belongs to the Nudix hydrolase family.</text>
</comment>
<evidence type="ECO:0000256" key="16">
    <source>
        <dbReference type="ARBA" id="ARBA00030634"/>
    </source>
</evidence>
<evidence type="ECO:0000256" key="21">
    <source>
        <dbReference type="ARBA" id="ARBA00048894"/>
    </source>
</evidence>
<evidence type="ECO:0000256" key="5">
    <source>
        <dbReference type="ARBA" id="ARBA00022723"/>
    </source>
</evidence>
<dbReference type="InterPro" id="IPR015797">
    <property type="entry name" value="NUDIX_hydrolase-like_dom_sf"/>
</dbReference>
<evidence type="ECO:0000259" key="24">
    <source>
        <dbReference type="PROSITE" id="PS51462"/>
    </source>
</evidence>
<dbReference type="Pfam" id="PF00293">
    <property type="entry name" value="NUDIX"/>
    <property type="match status" value="1"/>
</dbReference>
<evidence type="ECO:0000256" key="8">
    <source>
        <dbReference type="ARBA" id="ARBA00023242"/>
    </source>
</evidence>
<dbReference type="Gene3D" id="3.90.79.10">
    <property type="entry name" value="Nucleoside Triphosphate Pyrophosphohydrolase"/>
    <property type="match status" value="1"/>
</dbReference>
<evidence type="ECO:0000256" key="9">
    <source>
        <dbReference type="ARBA" id="ARBA00024448"/>
    </source>
</evidence>
<comment type="function">
    <text evidence="23">Oxidized purine nucleoside triphosphate hydrolase which is a prominent sanitizer of the oxidized nucleotide pool. Catalyzes the hydrolysis of 2-oxo-dATP (2-hydroxy-dATP) into 2-oxo-dAMP. Also has a significant hydrolase activity toward 2-oxo-ATP, 8-oxo-dGTP and 8-oxo-dATP. Through the hydrolysis of oxidized purine nucleoside triphosphates, prevents their incorporation into DNA and the subsequent transversions A:T to C:G and G:C to T:A. Also catalyzes the hydrolysis of methylated purine nucleoside triphosphate preventing their integration into DNA. Through this antimutagenic activity protects cells from oxidative stress.</text>
</comment>
<keyword evidence="7" id="KW-0460">Magnesium</keyword>
<evidence type="ECO:0000256" key="1">
    <source>
        <dbReference type="ARBA" id="ARBA00001946"/>
    </source>
</evidence>
<dbReference type="GO" id="GO:0005634">
    <property type="term" value="C:nucleus"/>
    <property type="evidence" value="ECO:0007669"/>
    <property type="project" value="UniProtKB-SubCell"/>
</dbReference>
<dbReference type="PANTHER" id="PTHR43758">
    <property type="entry name" value="7,8-DIHYDRO-8-OXOGUANINE TRIPHOSPHATASE"/>
    <property type="match status" value="1"/>
</dbReference>
<dbReference type="GO" id="GO:0005737">
    <property type="term" value="C:cytoplasm"/>
    <property type="evidence" value="ECO:0007669"/>
    <property type="project" value="TreeGrafter"/>
</dbReference>
<dbReference type="PANTHER" id="PTHR43758:SF2">
    <property type="entry name" value="OXIDIZED PURINE NUCLEOSIDE TRIPHOSPHATE HYDROLASE"/>
    <property type="match status" value="1"/>
</dbReference>
<evidence type="ECO:0000256" key="7">
    <source>
        <dbReference type="ARBA" id="ARBA00022842"/>
    </source>
</evidence>
<gene>
    <name evidence="25" type="ORF">D9615_005067</name>
</gene>
<evidence type="ECO:0000256" key="15">
    <source>
        <dbReference type="ARBA" id="ARBA00029673"/>
    </source>
</evidence>
<evidence type="ECO:0000256" key="13">
    <source>
        <dbReference type="ARBA" id="ARBA00026103"/>
    </source>
</evidence>
<comment type="subcellular location">
    <subcellularLocation>
        <location evidence="2">Nucleus</location>
    </subcellularLocation>
</comment>
<comment type="cofactor">
    <cofactor evidence="1">
        <name>Mg(2+)</name>
        <dbReference type="ChEBI" id="CHEBI:18420"/>
    </cofactor>
</comment>
<evidence type="ECO:0000256" key="17">
    <source>
        <dbReference type="ARBA" id="ARBA00030682"/>
    </source>
</evidence>
<keyword evidence="6" id="KW-0378">Hydrolase</keyword>
<dbReference type="OrthoDB" id="447842at2759"/>
<dbReference type="PROSITE" id="PS00893">
    <property type="entry name" value="NUDIX_BOX"/>
    <property type="match status" value="1"/>
</dbReference>
<comment type="catalytic activity">
    <reaction evidence="21">
        <text>O(6)-methyl-dGTP + H2O = O(6)-methyl-dGMP + diphosphate + H(+)</text>
        <dbReference type="Rhea" id="RHEA:67600"/>
        <dbReference type="ChEBI" id="CHEBI:15377"/>
        <dbReference type="ChEBI" id="CHEBI:15378"/>
        <dbReference type="ChEBI" id="CHEBI:33019"/>
        <dbReference type="ChEBI" id="CHEBI:169974"/>
        <dbReference type="ChEBI" id="CHEBI:169975"/>
    </reaction>
    <physiologicalReaction direction="left-to-right" evidence="21">
        <dbReference type="Rhea" id="RHEA:67601"/>
    </physiologicalReaction>
</comment>
<dbReference type="EC" id="3.6.1.56" evidence="13"/>
<evidence type="ECO:0000256" key="3">
    <source>
        <dbReference type="ARBA" id="ARBA00005582"/>
    </source>
</evidence>
<evidence type="ECO:0000256" key="19">
    <source>
        <dbReference type="ARBA" id="ARBA00032071"/>
    </source>
</evidence>
<dbReference type="PRINTS" id="PR01403">
    <property type="entry name" value="8OXTPHPHTASE"/>
</dbReference>
<comment type="catalytic activity">
    <reaction evidence="10">
        <text>2-oxo-dATP + H2O = 2-oxo-dAMP + diphosphate + H(+)</text>
        <dbReference type="Rhea" id="RHEA:31583"/>
        <dbReference type="ChEBI" id="CHEBI:15377"/>
        <dbReference type="ChEBI" id="CHEBI:15378"/>
        <dbReference type="ChEBI" id="CHEBI:33019"/>
        <dbReference type="ChEBI" id="CHEBI:63212"/>
        <dbReference type="ChEBI" id="CHEBI:77897"/>
        <dbReference type="EC" id="3.6.1.56"/>
    </reaction>
    <physiologicalReaction direction="left-to-right" evidence="10">
        <dbReference type="Rhea" id="RHEA:31584"/>
    </physiologicalReaction>
</comment>
<sequence>MLRAFTATPPGIEGNLKCIVSGGEDVDWMPFEKKKEYTNAFIVQDGKILLGYKKRGFGMHKFNGFGGKVEAGETSLQAALRELEEEAGITAPLEHAGTLLFLNEGADVAFNIEIYRAERYSGVIAE</sequence>
<evidence type="ECO:0000313" key="26">
    <source>
        <dbReference type="Proteomes" id="UP000565441"/>
    </source>
</evidence>
<evidence type="ECO:0000256" key="11">
    <source>
        <dbReference type="ARBA" id="ARBA00024486"/>
    </source>
</evidence>
<evidence type="ECO:0000256" key="10">
    <source>
        <dbReference type="ARBA" id="ARBA00024459"/>
    </source>
</evidence>
<keyword evidence="8" id="KW-0539">Nucleus</keyword>
<evidence type="ECO:0000256" key="4">
    <source>
        <dbReference type="ARBA" id="ARBA00011245"/>
    </source>
</evidence>
<dbReference type="Proteomes" id="UP000565441">
    <property type="component" value="Unassembled WGS sequence"/>
</dbReference>
<evidence type="ECO:0000256" key="23">
    <source>
        <dbReference type="ARBA" id="ARBA00053094"/>
    </source>
</evidence>
<accession>A0A8H5HH68</accession>
<comment type="caution">
    <text evidence="25">The sequence shown here is derived from an EMBL/GenBank/DDBJ whole genome shotgun (WGS) entry which is preliminary data.</text>
</comment>
<protein>
    <recommendedName>
        <fullName evidence="14">Oxidized purine nucleoside triphosphate hydrolase</fullName>
        <ecNumber evidence="13">3.6.1.56</ecNumber>
    </recommendedName>
    <alternativeName>
        <fullName evidence="18">2-hydroxy-dATP diphosphatase</fullName>
    </alternativeName>
    <alternativeName>
        <fullName evidence="17">7,8-dihydro-8-oxoguanine triphosphatase</fullName>
    </alternativeName>
    <alternativeName>
        <fullName evidence="16">8-oxo-dGTPase</fullName>
    </alternativeName>
    <alternativeName>
        <fullName evidence="19">Methylated purine nucleoside triphosphate hydrolase</fullName>
    </alternativeName>
    <alternativeName>
        <fullName evidence="15">Nucleoside diphosphate-linked moiety X motif 1</fullName>
    </alternativeName>
</protein>
<name>A0A8H5HH68_9AGAR</name>
<dbReference type="SUPFAM" id="SSF55811">
    <property type="entry name" value="Nudix"/>
    <property type="match status" value="1"/>
</dbReference>
<organism evidence="25 26">
    <name type="scientific">Tricholomella constricta</name>
    <dbReference type="NCBI Taxonomy" id="117010"/>
    <lineage>
        <taxon>Eukaryota</taxon>
        <taxon>Fungi</taxon>
        <taxon>Dikarya</taxon>
        <taxon>Basidiomycota</taxon>
        <taxon>Agaricomycotina</taxon>
        <taxon>Agaricomycetes</taxon>
        <taxon>Agaricomycetidae</taxon>
        <taxon>Agaricales</taxon>
        <taxon>Tricholomatineae</taxon>
        <taxon>Lyophyllaceae</taxon>
        <taxon>Tricholomella</taxon>
    </lineage>
</organism>
<feature type="domain" description="Nudix hydrolase" evidence="24">
    <location>
        <begin position="33"/>
        <end position="126"/>
    </location>
</feature>
<keyword evidence="26" id="KW-1185">Reference proteome</keyword>
<evidence type="ECO:0000256" key="14">
    <source>
        <dbReference type="ARBA" id="ARBA00026218"/>
    </source>
</evidence>
<keyword evidence="5" id="KW-0479">Metal-binding</keyword>
<dbReference type="InterPro" id="IPR020084">
    <property type="entry name" value="NUDIX_hydrolase_CS"/>
</dbReference>
<evidence type="ECO:0000256" key="22">
    <source>
        <dbReference type="ARBA" id="ARBA00049032"/>
    </source>
</evidence>
<dbReference type="PROSITE" id="PS51462">
    <property type="entry name" value="NUDIX"/>
    <property type="match status" value="1"/>
</dbReference>
<evidence type="ECO:0000256" key="18">
    <source>
        <dbReference type="ARBA" id="ARBA00031927"/>
    </source>
</evidence>
<dbReference type="GO" id="GO:0008828">
    <property type="term" value="F:dATP diphosphatase activity"/>
    <property type="evidence" value="ECO:0007669"/>
    <property type="project" value="UniProtKB-EC"/>
</dbReference>
<comment type="catalytic activity">
    <reaction evidence="20">
        <text>N(6)-methyl-ATP + H2O = N(6)-methyl-AMP + diphosphate + H(+)</text>
        <dbReference type="Rhea" id="RHEA:67608"/>
        <dbReference type="ChEBI" id="CHEBI:15377"/>
        <dbReference type="ChEBI" id="CHEBI:15378"/>
        <dbReference type="ChEBI" id="CHEBI:33019"/>
        <dbReference type="ChEBI" id="CHEBI:144842"/>
        <dbReference type="ChEBI" id="CHEBI:172873"/>
    </reaction>
    <physiologicalReaction direction="left-to-right" evidence="20">
        <dbReference type="Rhea" id="RHEA:67609"/>
    </physiologicalReaction>
</comment>
<proteinExistence type="inferred from homology"/>
<dbReference type="GO" id="GO:0046872">
    <property type="term" value="F:metal ion binding"/>
    <property type="evidence" value="ECO:0007669"/>
    <property type="project" value="UniProtKB-KW"/>
</dbReference>
<comment type="catalytic activity">
    <reaction evidence="9">
        <text>8-oxo-dATP + H2O = 8-oxo-dAMP + diphosphate + H(+)</text>
        <dbReference type="Rhea" id="RHEA:65396"/>
        <dbReference type="ChEBI" id="CHEBI:15377"/>
        <dbReference type="ChEBI" id="CHEBI:15378"/>
        <dbReference type="ChEBI" id="CHEBI:33019"/>
        <dbReference type="ChEBI" id="CHEBI:71361"/>
        <dbReference type="ChEBI" id="CHEBI:172871"/>
    </reaction>
    <physiologicalReaction direction="left-to-right" evidence="9">
        <dbReference type="Rhea" id="RHEA:65397"/>
    </physiologicalReaction>
</comment>
<comment type="catalytic activity">
    <reaction evidence="11">
        <text>8-oxo-dGTP + H2O = 8-oxo-dGMP + diphosphate + H(+)</text>
        <dbReference type="Rhea" id="RHEA:31575"/>
        <dbReference type="ChEBI" id="CHEBI:15377"/>
        <dbReference type="ChEBI" id="CHEBI:15378"/>
        <dbReference type="ChEBI" id="CHEBI:33019"/>
        <dbReference type="ChEBI" id="CHEBI:63224"/>
        <dbReference type="ChEBI" id="CHEBI:77896"/>
    </reaction>
    <physiologicalReaction direction="left-to-right" evidence="11">
        <dbReference type="Rhea" id="RHEA:31576"/>
    </physiologicalReaction>
</comment>
<dbReference type="EMBL" id="JAACJP010000007">
    <property type="protein sequence ID" value="KAF5383264.1"/>
    <property type="molecule type" value="Genomic_DNA"/>
</dbReference>
<dbReference type="InterPro" id="IPR003563">
    <property type="entry name" value="8ODP"/>
</dbReference>
<reference evidence="25 26" key="1">
    <citation type="journal article" date="2020" name="ISME J.">
        <title>Uncovering the hidden diversity of litter-decomposition mechanisms in mushroom-forming fungi.</title>
        <authorList>
            <person name="Floudas D."/>
            <person name="Bentzer J."/>
            <person name="Ahren D."/>
            <person name="Johansson T."/>
            <person name="Persson P."/>
            <person name="Tunlid A."/>
        </authorList>
    </citation>
    <scope>NUCLEOTIDE SEQUENCE [LARGE SCALE GENOMIC DNA]</scope>
    <source>
        <strain evidence="25 26">CBS 661.87</strain>
    </source>
</reference>
<evidence type="ECO:0000256" key="6">
    <source>
        <dbReference type="ARBA" id="ARBA00022801"/>
    </source>
</evidence>
<dbReference type="GO" id="GO:0042262">
    <property type="term" value="P:DNA protection"/>
    <property type="evidence" value="ECO:0007669"/>
    <property type="project" value="InterPro"/>
</dbReference>
<dbReference type="InterPro" id="IPR000086">
    <property type="entry name" value="NUDIX_hydrolase_dom"/>
</dbReference>
<evidence type="ECO:0000313" key="25">
    <source>
        <dbReference type="EMBL" id="KAF5383264.1"/>
    </source>
</evidence>
<comment type="catalytic activity">
    <reaction evidence="22">
        <text>N(6)-methyl-dATP + H2O = N(6)-methyl-dAMP + diphosphate + H(+)</text>
        <dbReference type="Rhea" id="RHEA:67604"/>
        <dbReference type="ChEBI" id="CHEBI:15377"/>
        <dbReference type="ChEBI" id="CHEBI:15378"/>
        <dbReference type="ChEBI" id="CHEBI:33019"/>
        <dbReference type="ChEBI" id="CHEBI:169976"/>
        <dbReference type="ChEBI" id="CHEBI:172872"/>
    </reaction>
    <physiologicalReaction direction="left-to-right" evidence="22">
        <dbReference type="Rhea" id="RHEA:67605"/>
    </physiologicalReaction>
</comment>
<dbReference type="CDD" id="cd03427">
    <property type="entry name" value="NUDIX_MTH1_Nudt1"/>
    <property type="match status" value="1"/>
</dbReference>
<evidence type="ECO:0000256" key="20">
    <source>
        <dbReference type="ARBA" id="ARBA00048002"/>
    </source>
</evidence>
<comment type="catalytic activity">
    <reaction evidence="12">
        <text>2-oxo-ATP + H2O = 2-oxo-AMP + diphosphate + H(+)</text>
        <dbReference type="Rhea" id="RHEA:67392"/>
        <dbReference type="ChEBI" id="CHEBI:15377"/>
        <dbReference type="ChEBI" id="CHEBI:15378"/>
        <dbReference type="ChEBI" id="CHEBI:33019"/>
        <dbReference type="ChEBI" id="CHEBI:71395"/>
        <dbReference type="ChEBI" id="CHEBI:172878"/>
    </reaction>
    <physiologicalReaction direction="left-to-right" evidence="12">
        <dbReference type="Rhea" id="RHEA:67393"/>
    </physiologicalReaction>
</comment>
<comment type="subunit">
    <text evidence="4">Monomer.</text>
</comment>
<evidence type="ECO:0000256" key="2">
    <source>
        <dbReference type="ARBA" id="ARBA00004123"/>
    </source>
</evidence>
<dbReference type="GO" id="GO:0008413">
    <property type="term" value="F:8-oxo-7,8-dihydroguanosine triphosphate pyrophosphatase activity"/>
    <property type="evidence" value="ECO:0007669"/>
    <property type="project" value="InterPro"/>
</dbReference>